<dbReference type="Proteomes" id="UP000887572">
    <property type="component" value="Unplaced"/>
</dbReference>
<dbReference type="AlphaFoldDB" id="A0A914HTC2"/>
<keyword evidence="1" id="KW-1185">Reference proteome</keyword>
<evidence type="ECO:0000313" key="1">
    <source>
        <dbReference type="Proteomes" id="UP000887572"/>
    </source>
</evidence>
<name>A0A914HTC2_GLORO</name>
<dbReference type="WBParaSite" id="Gr19_v10_g4034.t1">
    <property type="protein sequence ID" value="Gr19_v10_g4034.t1"/>
    <property type="gene ID" value="Gr19_v10_g4034"/>
</dbReference>
<protein>
    <submittedName>
        <fullName evidence="2">Uncharacterized protein</fullName>
    </submittedName>
</protein>
<accession>A0A914HTC2</accession>
<sequence length="291" mass="33141">MSSSSKKKRSPIQRCRHCDCLFLAKDIDCHRVGQQTPKGPSAKKSEDGGGRCAPLDFRQSQIALISPHFGLTLRRHNKGQTDSANRWEGFFPVSLCGWMRRHAALTHPETFDIAGIRPKSAVLWLSEGGECTKRLLSLWPSAEIPLMQILLPNSLLFCDESLLPKLSGSELSLEHWAKLADLAHFPLFVLSYFGDALICAHSDELELFYYGQRLIFCVFGMEFEDASEQKSENGKVQREAIELEDKCPIDGEETKDSRIHRISPMCAFDIRWDEVMRKNERREDEDPDSLR</sequence>
<organism evidence="1 2">
    <name type="scientific">Globodera rostochiensis</name>
    <name type="common">Golden nematode worm</name>
    <name type="synonym">Heterodera rostochiensis</name>
    <dbReference type="NCBI Taxonomy" id="31243"/>
    <lineage>
        <taxon>Eukaryota</taxon>
        <taxon>Metazoa</taxon>
        <taxon>Ecdysozoa</taxon>
        <taxon>Nematoda</taxon>
        <taxon>Chromadorea</taxon>
        <taxon>Rhabditida</taxon>
        <taxon>Tylenchina</taxon>
        <taxon>Tylenchomorpha</taxon>
        <taxon>Tylenchoidea</taxon>
        <taxon>Heteroderidae</taxon>
        <taxon>Heteroderinae</taxon>
        <taxon>Globodera</taxon>
    </lineage>
</organism>
<reference evidence="2" key="1">
    <citation type="submission" date="2022-11" db="UniProtKB">
        <authorList>
            <consortium name="WormBaseParasite"/>
        </authorList>
    </citation>
    <scope>IDENTIFICATION</scope>
</reference>
<evidence type="ECO:0000313" key="2">
    <source>
        <dbReference type="WBParaSite" id="Gr19_v10_g4034.t1"/>
    </source>
</evidence>
<proteinExistence type="predicted"/>